<evidence type="ECO:0000256" key="5">
    <source>
        <dbReference type="ARBA" id="ARBA00022448"/>
    </source>
</evidence>
<dbReference type="Proteomes" id="UP000887568">
    <property type="component" value="Unplaced"/>
</dbReference>
<feature type="transmembrane region" description="Helical" evidence="23">
    <location>
        <begin position="287"/>
        <end position="312"/>
    </location>
</feature>
<evidence type="ECO:0000256" key="13">
    <source>
        <dbReference type="ARBA" id="ARBA00023136"/>
    </source>
</evidence>
<dbReference type="GO" id="GO:0016323">
    <property type="term" value="C:basolateral plasma membrane"/>
    <property type="evidence" value="ECO:0007669"/>
    <property type="project" value="UniProtKB-SubCell"/>
</dbReference>
<dbReference type="Gene3D" id="1.20.1250.20">
    <property type="entry name" value="MFS general substrate transporter like domains"/>
    <property type="match status" value="1"/>
</dbReference>
<name>A0A914B7U6_PATMI</name>
<dbReference type="RefSeq" id="XP_038072246.1">
    <property type="nucleotide sequence ID" value="XM_038216318.1"/>
</dbReference>
<keyword evidence="6" id="KW-1003">Cell membrane</keyword>
<feature type="transmembrane region" description="Helical" evidence="23">
    <location>
        <begin position="352"/>
        <end position="372"/>
    </location>
</feature>
<dbReference type="OMA" id="IGEEHHY"/>
<feature type="transmembrane region" description="Helical" evidence="23">
    <location>
        <begin position="446"/>
        <end position="467"/>
    </location>
</feature>
<comment type="catalytic activity">
    <reaction evidence="21">
        <text>methotrexate(in) + H(+)(in) = methotrexate(out) + H(+)(out)</text>
        <dbReference type="Rhea" id="RHEA:70163"/>
        <dbReference type="ChEBI" id="CHEBI:15378"/>
        <dbReference type="ChEBI" id="CHEBI:50681"/>
    </reaction>
</comment>
<feature type="transmembrane region" description="Helical" evidence="23">
    <location>
        <begin position="168"/>
        <end position="188"/>
    </location>
</feature>
<comment type="catalytic activity">
    <reaction evidence="16">
        <text>(6S)-5-methyl-5,6,7,8-tetrahydrofolate(in) + H(+)(in) = (6S)-5-methyl-5,6,7,8-tetrahydrofolate(out) + H(+)(out)</text>
        <dbReference type="Rhea" id="RHEA:70167"/>
        <dbReference type="ChEBI" id="CHEBI:15378"/>
        <dbReference type="ChEBI" id="CHEBI:18608"/>
    </reaction>
</comment>
<feature type="transmembrane region" description="Helical" evidence="23">
    <location>
        <begin position="200"/>
        <end position="217"/>
    </location>
</feature>
<keyword evidence="7" id="KW-0963">Cytoplasm</keyword>
<keyword evidence="25" id="KW-1185">Reference proteome</keyword>
<evidence type="ECO:0000256" key="15">
    <source>
        <dbReference type="ARBA" id="ARBA00023180"/>
    </source>
</evidence>
<evidence type="ECO:0000256" key="4">
    <source>
        <dbReference type="ARBA" id="ARBA00004554"/>
    </source>
</evidence>
<dbReference type="OrthoDB" id="419734at2759"/>
<feature type="transmembrane region" description="Helical" evidence="23">
    <location>
        <begin position="378"/>
        <end position="399"/>
    </location>
</feature>
<dbReference type="GO" id="GO:0015293">
    <property type="term" value="F:symporter activity"/>
    <property type="evidence" value="ECO:0007669"/>
    <property type="project" value="UniProtKB-KW"/>
</dbReference>
<dbReference type="PANTHER" id="PTHR23507">
    <property type="entry name" value="ZGC:174356"/>
    <property type="match status" value="1"/>
</dbReference>
<comment type="catalytic activity">
    <reaction evidence="17">
        <text>folate(in) + H(+)(in) = folate(out) + H(+)(out)</text>
        <dbReference type="Rhea" id="RHEA:70159"/>
        <dbReference type="ChEBI" id="CHEBI:15378"/>
        <dbReference type="ChEBI" id="CHEBI:62501"/>
    </reaction>
</comment>
<evidence type="ECO:0000256" key="10">
    <source>
        <dbReference type="ARBA" id="ARBA00022847"/>
    </source>
</evidence>
<sequence>MAGHEDAQSSISGENSLSSPVALPATQGKPSGLERAQSRWITVEPVIVLGMMGYTCIALVKPFFIKDRISHLYNYTESNDTQCGGLHPGNDTLGDKIQSESSMWLLYLSAASGIPAMLSTIVFCTMSDRLGRKIAMALPALGFAIQAAVYGFTIHFKLPLAVLFVGDAIQGLTGGFGLLFAGCISYLTDATSKEQRTMRIVIAEMLTFLVGGTNQLGQGYLITFGYLPSLAIAFGCNAAALLYLGIPWFVIETIEGSRSDRKEFLEVWRRMKRLLEFNENGRRWQMLLLDFFIFFVVGQTIGFSSILVLYGTAKPFCWTPATAGIASALGFILLSFGMLIGTKVFSLCLGDYWLMQISSLSLLATLITTALAQTTLVINIGSVLGSLRGISVPVARTVLSTITHPNEIGAVFSIVGCLESLSLFVFSLAATSLYASTIMFLPPLTFYVFSGVTVIPIGMTLLLQLYWPRQKKYTKIEVNVNEN</sequence>
<keyword evidence="12 23" id="KW-1133">Transmembrane helix</keyword>
<keyword evidence="11" id="KW-0290">Folate-binding</keyword>
<dbReference type="GO" id="GO:0010008">
    <property type="term" value="C:endosome membrane"/>
    <property type="evidence" value="ECO:0007669"/>
    <property type="project" value="UniProtKB-SubCell"/>
</dbReference>
<keyword evidence="5" id="KW-0813">Transport</keyword>
<dbReference type="EnsemblMetazoa" id="XM_038216318.1">
    <property type="protein sequence ID" value="XP_038072246.1"/>
    <property type="gene ID" value="LOC119740863"/>
</dbReference>
<keyword evidence="14" id="KW-1015">Disulfide bond</keyword>
<evidence type="ECO:0000256" key="11">
    <source>
        <dbReference type="ARBA" id="ARBA00022954"/>
    </source>
</evidence>
<feature type="region of interest" description="Disordered" evidence="22">
    <location>
        <begin position="1"/>
        <end position="31"/>
    </location>
</feature>
<keyword evidence="9" id="KW-0967">Endosome</keyword>
<evidence type="ECO:0000256" key="22">
    <source>
        <dbReference type="SAM" id="MobiDB-lite"/>
    </source>
</evidence>
<evidence type="ECO:0000256" key="9">
    <source>
        <dbReference type="ARBA" id="ARBA00022753"/>
    </source>
</evidence>
<dbReference type="SUPFAM" id="SSF103473">
    <property type="entry name" value="MFS general substrate transporter"/>
    <property type="match status" value="1"/>
</dbReference>
<feature type="transmembrane region" description="Helical" evidence="23">
    <location>
        <begin position="104"/>
        <end position="124"/>
    </location>
</feature>
<evidence type="ECO:0000256" key="8">
    <source>
        <dbReference type="ARBA" id="ARBA00022692"/>
    </source>
</evidence>
<keyword evidence="13 23" id="KW-0472">Membrane</keyword>
<evidence type="ECO:0000256" key="12">
    <source>
        <dbReference type="ARBA" id="ARBA00022989"/>
    </source>
</evidence>
<dbReference type="GO" id="GO:0005542">
    <property type="term" value="F:folic acid binding"/>
    <property type="evidence" value="ECO:0007669"/>
    <property type="project" value="UniProtKB-KW"/>
</dbReference>
<dbReference type="GeneID" id="119740863"/>
<protein>
    <recommendedName>
        <fullName evidence="18">Proton-coupled folate transporter</fullName>
    </recommendedName>
    <alternativeName>
        <fullName evidence="19">Solute carrier family 46 member 1</fullName>
    </alternativeName>
</protein>
<feature type="transmembrane region" description="Helical" evidence="23">
    <location>
        <begin position="136"/>
        <end position="156"/>
    </location>
</feature>
<dbReference type="GO" id="GO:0016324">
    <property type="term" value="C:apical plasma membrane"/>
    <property type="evidence" value="ECO:0007669"/>
    <property type="project" value="UniProtKB-SubCell"/>
</dbReference>
<evidence type="ECO:0000256" key="20">
    <source>
        <dbReference type="ARBA" id="ARBA00047769"/>
    </source>
</evidence>
<evidence type="ECO:0000256" key="19">
    <source>
        <dbReference type="ARBA" id="ARBA00042514"/>
    </source>
</evidence>
<evidence type="ECO:0000256" key="1">
    <source>
        <dbReference type="ARBA" id="ARBA00004337"/>
    </source>
</evidence>
<keyword evidence="8 23" id="KW-0812">Transmembrane</keyword>
<comment type="catalytic activity">
    <reaction evidence="20">
        <text>pemetrexed(in) + H(+)(in) = pemetrexed(out) + H(+)(out)</text>
        <dbReference type="Rhea" id="RHEA:70171"/>
        <dbReference type="ChEBI" id="CHEBI:15378"/>
        <dbReference type="ChEBI" id="CHEBI:63724"/>
    </reaction>
</comment>
<evidence type="ECO:0000256" key="14">
    <source>
        <dbReference type="ARBA" id="ARBA00023157"/>
    </source>
</evidence>
<dbReference type="AlphaFoldDB" id="A0A914B7U6"/>
<evidence type="ECO:0000256" key="23">
    <source>
        <dbReference type="SAM" id="Phobius"/>
    </source>
</evidence>
<feature type="transmembrane region" description="Helical" evidence="23">
    <location>
        <begin position="318"/>
        <end position="340"/>
    </location>
</feature>
<feature type="compositionally biased region" description="Polar residues" evidence="22">
    <location>
        <begin position="8"/>
        <end position="19"/>
    </location>
</feature>
<reference evidence="24" key="1">
    <citation type="submission" date="2022-11" db="UniProtKB">
        <authorList>
            <consortium name="EnsemblMetazoa"/>
        </authorList>
    </citation>
    <scope>IDENTIFICATION</scope>
</reference>
<feature type="transmembrane region" description="Helical" evidence="23">
    <location>
        <begin position="411"/>
        <end position="434"/>
    </location>
</feature>
<organism evidence="24 25">
    <name type="scientific">Patiria miniata</name>
    <name type="common">Bat star</name>
    <name type="synonym">Asterina miniata</name>
    <dbReference type="NCBI Taxonomy" id="46514"/>
    <lineage>
        <taxon>Eukaryota</taxon>
        <taxon>Metazoa</taxon>
        <taxon>Echinodermata</taxon>
        <taxon>Eleutherozoa</taxon>
        <taxon>Asterozoa</taxon>
        <taxon>Asteroidea</taxon>
        <taxon>Valvatacea</taxon>
        <taxon>Valvatida</taxon>
        <taxon>Asterinidae</taxon>
        <taxon>Patiria</taxon>
    </lineage>
</organism>
<dbReference type="InterPro" id="IPR036259">
    <property type="entry name" value="MFS_trans_sf"/>
</dbReference>
<feature type="transmembrane region" description="Helical" evidence="23">
    <location>
        <begin position="46"/>
        <end position="65"/>
    </location>
</feature>
<dbReference type="PANTHER" id="PTHR23507:SF2">
    <property type="entry name" value="PROTON-COUPLED FOLATE TRANSPORTER"/>
    <property type="match status" value="1"/>
</dbReference>
<feature type="transmembrane region" description="Helical" evidence="23">
    <location>
        <begin position="229"/>
        <end position="251"/>
    </location>
</feature>
<evidence type="ECO:0000256" key="6">
    <source>
        <dbReference type="ARBA" id="ARBA00022475"/>
    </source>
</evidence>
<evidence type="ECO:0000256" key="16">
    <source>
        <dbReference type="ARBA" id="ARBA00036193"/>
    </source>
</evidence>
<evidence type="ECO:0000313" key="25">
    <source>
        <dbReference type="Proteomes" id="UP000887568"/>
    </source>
</evidence>
<evidence type="ECO:0000313" key="24">
    <source>
        <dbReference type="EnsemblMetazoa" id="XP_038072246.1"/>
    </source>
</evidence>
<accession>A0A914B7U6</accession>
<evidence type="ECO:0000256" key="7">
    <source>
        <dbReference type="ARBA" id="ARBA00022490"/>
    </source>
</evidence>
<comment type="subcellular location">
    <subcellularLocation>
        <location evidence="2">Apical cell membrane</location>
        <topology evidence="2">Multi-pass membrane protein</topology>
    </subcellularLocation>
    <subcellularLocation>
        <location evidence="4">Basolateral cell membrane</location>
        <topology evidence="4">Multi-pass membrane protein</topology>
    </subcellularLocation>
    <subcellularLocation>
        <location evidence="3">Cytoplasm</location>
    </subcellularLocation>
    <subcellularLocation>
        <location evidence="1">Endosome membrane</location>
        <topology evidence="1">Multi-pass membrane protein</topology>
    </subcellularLocation>
</comment>
<keyword evidence="10" id="KW-0769">Symport</keyword>
<proteinExistence type="predicted"/>
<evidence type="ECO:0000256" key="18">
    <source>
        <dbReference type="ARBA" id="ARBA00040650"/>
    </source>
</evidence>
<evidence type="ECO:0000256" key="17">
    <source>
        <dbReference type="ARBA" id="ARBA00036250"/>
    </source>
</evidence>
<evidence type="ECO:0000256" key="2">
    <source>
        <dbReference type="ARBA" id="ARBA00004424"/>
    </source>
</evidence>
<evidence type="ECO:0000256" key="21">
    <source>
        <dbReference type="ARBA" id="ARBA00047850"/>
    </source>
</evidence>
<dbReference type="InterPro" id="IPR011701">
    <property type="entry name" value="MFS"/>
</dbReference>
<dbReference type="Pfam" id="PF07690">
    <property type="entry name" value="MFS_1"/>
    <property type="match status" value="1"/>
</dbReference>
<keyword evidence="15" id="KW-0325">Glycoprotein</keyword>
<evidence type="ECO:0000256" key="3">
    <source>
        <dbReference type="ARBA" id="ARBA00004496"/>
    </source>
</evidence>